<name>A0ABN6RKJ3_9DEIO</name>
<sequence length="295" mass="33460">MRPHLYATSHVGPLDHGNSHAQILLDENHVAWVVKSLASAQQGPTRGRALFNDYVATRVAELLNLPVPQVSVILVEDVLLDAFPTLRTQAFGTFTPGFHLAIRYHQGVTLRDFRSAGLSSLADRRVVNKLAANAVVTFDTWTCNPDRAVETDLGLYENEGNLLFETSRPGELRLMMLDQGQAFAGDWHDQPDGNPFSRLGAWPLRLMGHLNLFVRGRWLDLESCLEYVSHIQHVPLVDLRSIVHEVPWAWREGISEAEIEELLLYLIRRAAHLEKPMYQELTALPERMHARRRLT</sequence>
<organism evidence="2 3">
    <name type="scientific">Deinococcus aetherius</name>
    <dbReference type="NCBI Taxonomy" id="200252"/>
    <lineage>
        <taxon>Bacteria</taxon>
        <taxon>Thermotogati</taxon>
        <taxon>Deinococcota</taxon>
        <taxon>Deinococci</taxon>
        <taxon>Deinococcales</taxon>
        <taxon>Deinococcaceae</taxon>
        <taxon>Deinococcus</taxon>
    </lineage>
</organism>
<dbReference type="EMBL" id="AP026561">
    <property type="protein sequence ID" value="BDP43350.1"/>
    <property type="molecule type" value="Genomic_DNA"/>
</dbReference>
<evidence type="ECO:0000259" key="1">
    <source>
        <dbReference type="Pfam" id="PF20613"/>
    </source>
</evidence>
<evidence type="ECO:0000313" key="2">
    <source>
        <dbReference type="EMBL" id="BDP43350.1"/>
    </source>
</evidence>
<protein>
    <recommendedName>
        <fullName evidence="1">HipA-like kinase domain-containing protein</fullName>
    </recommendedName>
</protein>
<feature type="domain" description="HipA-like kinase" evidence="1">
    <location>
        <begin position="16"/>
        <end position="188"/>
    </location>
</feature>
<evidence type="ECO:0000313" key="3">
    <source>
        <dbReference type="Proteomes" id="UP001064971"/>
    </source>
</evidence>
<geneLocation type="plasmid" evidence="2 3">
    <name>pDAETH-1</name>
</geneLocation>
<reference evidence="2" key="1">
    <citation type="submission" date="2022-07" db="EMBL/GenBank/DDBJ databases">
        <title>Complete Genome Sequence of the Radioresistant Bacterium Deinococcus aetherius ST0316, Isolated from the Air Dust collected in Lower Stratosphere above Japan.</title>
        <authorList>
            <person name="Satoh K."/>
            <person name="Hagiwara K."/>
            <person name="Katsumata K."/>
            <person name="Kubo A."/>
            <person name="Yokobori S."/>
            <person name="Yamagishi A."/>
            <person name="Oono Y."/>
            <person name="Narumi I."/>
        </authorList>
    </citation>
    <scope>NUCLEOTIDE SEQUENCE</scope>
    <source>
        <strain evidence="2">ST0316</strain>
        <plasmid evidence="2">pDAETH-1</plasmid>
    </source>
</reference>
<dbReference type="Proteomes" id="UP001064971">
    <property type="component" value="Plasmid pDAETH-1"/>
</dbReference>
<dbReference type="RefSeq" id="WP_264777836.1">
    <property type="nucleotide sequence ID" value="NZ_AP026561.1"/>
</dbReference>
<keyword evidence="3" id="KW-1185">Reference proteome</keyword>
<proteinExistence type="predicted"/>
<dbReference type="InterPro" id="IPR046748">
    <property type="entry name" value="HipA_2"/>
</dbReference>
<dbReference type="Pfam" id="PF20613">
    <property type="entry name" value="HipA_2"/>
    <property type="match status" value="1"/>
</dbReference>
<keyword evidence="2" id="KW-0614">Plasmid</keyword>
<gene>
    <name evidence="2" type="ORF">DAETH_33190</name>
</gene>
<accession>A0ABN6RKJ3</accession>